<evidence type="ECO:0000256" key="1">
    <source>
        <dbReference type="SAM" id="MobiDB-lite"/>
    </source>
</evidence>
<feature type="region of interest" description="Disordered" evidence="1">
    <location>
        <begin position="97"/>
        <end position="243"/>
    </location>
</feature>
<feature type="compositionally biased region" description="Low complexity" evidence="1">
    <location>
        <begin position="220"/>
        <end position="234"/>
    </location>
</feature>
<keyword evidence="4" id="KW-1185">Reference proteome</keyword>
<feature type="compositionally biased region" description="Polar residues" evidence="1">
    <location>
        <begin position="97"/>
        <end position="139"/>
    </location>
</feature>
<evidence type="ECO:0000256" key="2">
    <source>
        <dbReference type="SAM" id="Phobius"/>
    </source>
</evidence>
<dbReference type="EMBL" id="JABBWD010000036">
    <property type="protein sequence ID" value="KAG1775040.1"/>
    <property type="molecule type" value="Genomic_DNA"/>
</dbReference>
<feature type="compositionally biased region" description="Pro residues" evidence="1">
    <location>
        <begin position="177"/>
        <end position="200"/>
    </location>
</feature>
<gene>
    <name evidence="3" type="ORF">EV702DRAFT_1120158</name>
</gene>
<feature type="transmembrane region" description="Helical" evidence="2">
    <location>
        <begin position="12"/>
        <end position="30"/>
    </location>
</feature>
<evidence type="ECO:0000313" key="3">
    <source>
        <dbReference type="EMBL" id="KAG1775040.1"/>
    </source>
</evidence>
<dbReference type="AlphaFoldDB" id="A0A9P6ZRS0"/>
<name>A0A9P6ZRS0_9AGAM</name>
<accession>A0A9P6ZRS0</accession>
<evidence type="ECO:0000313" key="4">
    <source>
        <dbReference type="Proteomes" id="UP000714275"/>
    </source>
</evidence>
<protein>
    <submittedName>
        <fullName evidence="3">Uncharacterized protein</fullName>
    </submittedName>
</protein>
<dbReference type="Proteomes" id="UP000714275">
    <property type="component" value="Unassembled WGS sequence"/>
</dbReference>
<sequence>MPQVQYHGATSIVNVMTFFITLLCASQVYASCTYYSTDTTYCPTTFPTSTIIGLAIGGIILLTIIGIIARIHRRRRLQRAAQLTTFVYGTPSNSYGRPQTNVYHPYPTQLQCPPGSQSSRPVPGQMNSLNRQGMNLTPSFPQPSHPTPMTHSARTRSPAPTMPSPTHRLYSNQTPHVSPPSSPNSTRLPPPRFPLSPSPPSTHSRVSADPSTVQTPSISVTPAAHTPPHAMPVMRPSPPENMEMRPLTVKTEVVNDEPPPAYTPI</sequence>
<feature type="compositionally biased region" description="Polar residues" evidence="1">
    <location>
        <begin position="203"/>
        <end position="219"/>
    </location>
</feature>
<proteinExistence type="predicted"/>
<organism evidence="3 4">
    <name type="scientific">Suillus placidus</name>
    <dbReference type="NCBI Taxonomy" id="48579"/>
    <lineage>
        <taxon>Eukaryota</taxon>
        <taxon>Fungi</taxon>
        <taxon>Dikarya</taxon>
        <taxon>Basidiomycota</taxon>
        <taxon>Agaricomycotina</taxon>
        <taxon>Agaricomycetes</taxon>
        <taxon>Agaricomycetidae</taxon>
        <taxon>Boletales</taxon>
        <taxon>Suillineae</taxon>
        <taxon>Suillaceae</taxon>
        <taxon>Suillus</taxon>
    </lineage>
</organism>
<feature type="transmembrane region" description="Helical" evidence="2">
    <location>
        <begin position="50"/>
        <end position="69"/>
    </location>
</feature>
<keyword evidence="2" id="KW-0472">Membrane</keyword>
<reference evidence="3" key="1">
    <citation type="journal article" date="2020" name="New Phytol.">
        <title>Comparative genomics reveals dynamic genome evolution in host specialist ectomycorrhizal fungi.</title>
        <authorList>
            <person name="Lofgren L.A."/>
            <person name="Nguyen N.H."/>
            <person name="Vilgalys R."/>
            <person name="Ruytinx J."/>
            <person name="Liao H.L."/>
            <person name="Branco S."/>
            <person name="Kuo A."/>
            <person name="LaButti K."/>
            <person name="Lipzen A."/>
            <person name="Andreopoulos W."/>
            <person name="Pangilinan J."/>
            <person name="Riley R."/>
            <person name="Hundley H."/>
            <person name="Na H."/>
            <person name="Barry K."/>
            <person name="Grigoriev I.V."/>
            <person name="Stajich J.E."/>
            <person name="Kennedy P.G."/>
        </authorList>
    </citation>
    <scope>NUCLEOTIDE SEQUENCE</scope>
    <source>
        <strain evidence="3">DOB743</strain>
    </source>
</reference>
<dbReference type="OrthoDB" id="2682090at2759"/>
<keyword evidence="2" id="KW-1133">Transmembrane helix</keyword>
<dbReference type="PRINTS" id="PR01217">
    <property type="entry name" value="PRICHEXTENSN"/>
</dbReference>
<comment type="caution">
    <text evidence="3">The sequence shown here is derived from an EMBL/GenBank/DDBJ whole genome shotgun (WGS) entry which is preliminary data.</text>
</comment>
<keyword evidence="2" id="KW-0812">Transmembrane</keyword>